<reference evidence="2" key="1">
    <citation type="submission" date="2024-05" db="EMBL/GenBank/DDBJ databases">
        <title>30 novel species of actinomycetes from the DSMZ collection.</title>
        <authorList>
            <person name="Nouioui I."/>
        </authorList>
    </citation>
    <scope>NUCLEOTIDE SEQUENCE</scope>
    <source>
        <strain evidence="2">DSM 41527</strain>
    </source>
</reference>
<accession>A0ABU2TEW4</accession>
<proteinExistence type="predicted"/>
<evidence type="ECO:0000256" key="1">
    <source>
        <dbReference type="SAM" id="MobiDB-lite"/>
    </source>
</evidence>
<sequence>MVTAVLDVMCAMGLVGVALVTGMTDVANGGSRPGLGQRLRRDRRPGRPVYAGHAAPDDRVRRARRGMPQPRPGRDGCAAAARGRGDGR</sequence>
<organism evidence="2 3">
    <name type="scientific">Streptomyces mooreae</name>
    <dbReference type="NCBI Taxonomy" id="3075523"/>
    <lineage>
        <taxon>Bacteria</taxon>
        <taxon>Bacillati</taxon>
        <taxon>Actinomycetota</taxon>
        <taxon>Actinomycetes</taxon>
        <taxon>Kitasatosporales</taxon>
        <taxon>Streptomycetaceae</taxon>
        <taxon>Streptomyces</taxon>
    </lineage>
</organism>
<protein>
    <submittedName>
        <fullName evidence="2">Uncharacterized protein</fullName>
    </submittedName>
</protein>
<gene>
    <name evidence="2" type="ORF">RM550_27685</name>
</gene>
<dbReference type="RefSeq" id="WP_311626482.1">
    <property type="nucleotide sequence ID" value="NZ_JAVRFE010000044.1"/>
</dbReference>
<dbReference type="Proteomes" id="UP001180551">
    <property type="component" value="Unassembled WGS sequence"/>
</dbReference>
<comment type="caution">
    <text evidence="2">The sequence shown here is derived from an EMBL/GenBank/DDBJ whole genome shotgun (WGS) entry which is preliminary data.</text>
</comment>
<evidence type="ECO:0000313" key="3">
    <source>
        <dbReference type="Proteomes" id="UP001180551"/>
    </source>
</evidence>
<feature type="region of interest" description="Disordered" evidence="1">
    <location>
        <begin position="25"/>
        <end position="88"/>
    </location>
</feature>
<evidence type="ECO:0000313" key="2">
    <source>
        <dbReference type="EMBL" id="MDT0459451.1"/>
    </source>
</evidence>
<dbReference type="EMBL" id="JAVRFE010000044">
    <property type="protein sequence ID" value="MDT0459451.1"/>
    <property type="molecule type" value="Genomic_DNA"/>
</dbReference>
<name>A0ABU2TEW4_9ACTN</name>
<keyword evidence="3" id="KW-1185">Reference proteome</keyword>